<evidence type="ECO:0000313" key="1">
    <source>
        <dbReference type="EMBL" id="WUR11741.1"/>
    </source>
</evidence>
<protein>
    <submittedName>
        <fullName evidence="1">Uncharacterized protein</fullName>
    </submittedName>
</protein>
<evidence type="ECO:0000313" key="2">
    <source>
        <dbReference type="Proteomes" id="UP000321323"/>
    </source>
</evidence>
<dbReference type="EMBL" id="CP136508">
    <property type="protein sequence ID" value="WUR11741.1"/>
    <property type="molecule type" value="Genomic_DNA"/>
</dbReference>
<name>A0ABZ1UGA1_9BURK</name>
<proteinExistence type="predicted"/>
<keyword evidence="2" id="KW-1185">Reference proteome</keyword>
<sequence length="189" mass="20670">MHTISKFFSCAVMSVFATDRLAEEDYRFAFSPLAGKSCVTQVDDRATGARTTECPGVHGYRLHIIEDDERVTVNVIAPDRRSFALDYWGVITRGFSTLGRRAEWVIHTDGGRSIPVAVIVRVDTLDQRDPEHPQARPLLAVAKIRRDTACVTHRIDASKPGAAALAREAASESAAPCLHEIAATTPEKG</sequence>
<organism evidence="1 2">
    <name type="scientific">[Empedobacter] haloabium</name>
    <dbReference type="NCBI Taxonomy" id="592317"/>
    <lineage>
        <taxon>Bacteria</taxon>
        <taxon>Pseudomonadati</taxon>
        <taxon>Pseudomonadota</taxon>
        <taxon>Betaproteobacteria</taxon>
        <taxon>Burkholderiales</taxon>
        <taxon>Oxalobacteraceae</taxon>
        <taxon>Telluria group</taxon>
        <taxon>Telluria group incertae sedis</taxon>
    </lineage>
</organism>
<accession>A0ABZ1UGA1</accession>
<dbReference type="Proteomes" id="UP000321323">
    <property type="component" value="Chromosome"/>
</dbReference>
<gene>
    <name evidence="1" type="ORF">E7V67_018815</name>
</gene>
<reference evidence="1 2" key="1">
    <citation type="journal article" date="2019" name="Int. J. Syst. Evol. Microbiol.">
        <title>The Draft Whole-Genome Sequence of the Antibiotic Producer Empedobacter haloabium ATCC 31962 Provides Indications for Its Taxonomic Reclassification.</title>
        <authorList>
            <person name="Miess H."/>
            <person name="Arlt P."/>
            <person name="Apel A.K."/>
            <person name="Weber T."/>
            <person name="Nieselt K."/>
            <person name="Hanssen F."/>
            <person name="Czemmel S."/>
            <person name="Nahnsen S."/>
            <person name="Gross H."/>
        </authorList>
    </citation>
    <scope>NUCLEOTIDE SEQUENCE [LARGE SCALE GENOMIC DNA]</scope>
    <source>
        <strain evidence="1 2">ATCC 31962</strain>
    </source>
</reference>